<accession>A0A183G9B2</accession>
<gene>
    <name evidence="2" type="ORF">HPBE_LOCUS18523</name>
</gene>
<accession>A0A3P8B441</accession>
<evidence type="ECO:0000256" key="1">
    <source>
        <dbReference type="SAM" id="SignalP"/>
    </source>
</evidence>
<reference evidence="4" key="2">
    <citation type="submission" date="2019-09" db="UniProtKB">
        <authorList>
            <consortium name="WormBaseParasite"/>
        </authorList>
    </citation>
    <scope>IDENTIFICATION</scope>
</reference>
<keyword evidence="1" id="KW-0732">Signal</keyword>
<sequence length="69" mass="8085">MLSLNAVLVLVAIVHRVRPASQIPTWDVTRPVSRLQYDAVDYDDDDDDDLLPDSHRIWRQERSQFPVRL</sequence>
<name>A0A183G9B2_HELPZ</name>
<protein>
    <submittedName>
        <fullName evidence="4">Secreted protein</fullName>
    </submittedName>
</protein>
<keyword evidence="3" id="KW-1185">Reference proteome</keyword>
<evidence type="ECO:0000313" key="2">
    <source>
        <dbReference type="EMBL" id="VDP11900.1"/>
    </source>
</evidence>
<dbReference type="WBParaSite" id="HPBE_0001852401-mRNA-1">
    <property type="protein sequence ID" value="HPBE_0001852401-mRNA-1"/>
    <property type="gene ID" value="HPBE_0001852401"/>
</dbReference>
<reference evidence="2 3" key="1">
    <citation type="submission" date="2018-11" db="EMBL/GenBank/DDBJ databases">
        <authorList>
            <consortium name="Pathogen Informatics"/>
        </authorList>
    </citation>
    <scope>NUCLEOTIDE SEQUENCE [LARGE SCALE GENOMIC DNA]</scope>
</reference>
<organism evidence="3 4">
    <name type="scientific">Heligmosomoides polygyrus</name>
    <name type="common">Parasitic roundworm</name>
    <dbReference type="NCBI Taxonomy" id="6339"/>
    <lineage>
        <taxon>Eukaryota</taxon>
        <taxon>Metazoa</taxon>
        <taxon>Ecdysozoa</taxon>
        <taxon>Nematoda</taxon>
        <taxon>Chromadorea</taxon>
        <taxon>Rhabditida</taxon>
        <taxon>Rhabditina</taxon>
        <taxon>Rhabditomorpha</taxon>
        <taxon>Strongyloidea</taxon>
        <taxon>Heligmosomidae</taxon>
        <taxon>Heligmosomoides</taxon>
    </lineage>
</organism>
<dbReference type="AlphaFoldDB" id="A0A183G9B2"/>
<dbReference type="EMBL" id="UZAH01030739">
    <property type="protein sequence ID" value="VDP11900.1"/>
    <property type="molecule type" value="Genomic_DNA"/>
</dbReference>
<proteinExistence type="predicted"/>
<feature type="chain" id="PRO_5044551971" evidence="1">
    <location>
        <begin position="20"/>
        <end position="69"/>
    </location>
</feature>
<evidence type="ECO:0000313" key="4">
    <source>
        <dbReference type="WBParaSite" id="HPBE_0001852401-mRNA-1"/>
    </source>
</evidence>
<dbReference type="Proteomes" id="UP000050761">
    <property type="component" value="Unassembled WGS sequence"/>
</dbReference>
<feature type="signal peptide" evidence="1">
    <location>
        <begin position="1"/>
        <end position="19"/>
    </location>
</feature>
<evidence type="ECO:0000313" key="3">
    <source>
        <dbReference type="Proteomes" id="UP000050761"/>
    </source>
</evidence>